<dbReference type="InterPro" id="IPR019182">
    <property type="entry name" value="Cytochrome_b-c1_su10_fun"/>
</dbReference>
<dbReference type="STRING" id="879819.A0A0J0XQY3"/>
<keyword evidence="1" id="KW-0812">Transmembrane</keyword>
<evidence type="ECO:0000313" key="3">
    <source>
        <dbReference type="Proteomes" id="UP000053611"/>
    </source>
</evidence>
<dbReference type="GO" id="GO:0005739">
    <property type="term" value="C:mitochondrion"/>
    <property type="evidence" value="ECO:0007669"/>
    <property type="project" value="GOC"/>
</dbReference>
<gene>
    <name evidence="2" type="ORF">CC85DRAFT_301298</name>
</gene>
<dbReference type="Pfam" id="PF09796">
    <property type="entry name" value="QCR10"/>
    <property type="match status" value="1"/>
</dbReference>
<sequence length="75" mass="8455">MPYTFKIKSQPHFGRITPEFLRPFASSAIFWGAGAGIAVSLFMSSVPLFQKDVLDKIPVVRNYFIDDTPDSDKPF</sequence>
<name>A0A0J0XQY3_9TREE</name>
<dbReference type="Proteomes" id="UP000053611">
    <property type="component" value="Unassembled WGS sequence"/>
</dbReference>
<dbReference type="AlphaFoldDB" id="A0A0J0XQY3"/>
<organism evidence="2 3">
    <name type="scientific">Cutaneotrichosporon oleaginosum</name>
    <dbReference type="NCBI Taxonomy" id="879819"/>
    <lineage>
        <taxon>Eukaryota</taxon>
        <taxon>Fungi</taxon>
        <taxon>Dikarya</taxon>
        <taxon>Basidiomycota</taxon>
        <taxon>Agaricomycotina</taxon>
        <taxon>Tremellomycetes</taxon>
        <taxon>Trichosporonales</taxon>
        <taxon>Trichosporonaceae</taxon>
        <taxon>Cutaneotrichosporon</taxon>
    </lineage>
</organism>
<dbReference type="PANTHER" id="PTHR28254:SF1">
    <property type="entry name" value="CYTOCHROME B-C1 COMPLEX SUBUNIT 10, MITOCHONDRIAL"/>
    <property type="match status" value="1"/>
</dbReference>
<accession>A0A0J0XQY3</accession>
<dbReference type="GO" id="GO:0006122">
    <property type="term" value="P:mitochondrial electron transport, ubiquinol to cytochrome c"/>
    <property type="evidence" value="ECO:0007669"/>
    <property type="project" value="InterPro"/>
</dbReference>
<reference evidence="2 3" key="1">
    <citation type="submission" date="2015-03" db="EMBL/GenBank/DDBJ databases">
        <title>Genomics and transcriptomics of the oil-accumulating basidiomycete yeast T. oleaginosus allow insights into substrate utilization and the diverse evolutionary trajectories of mating systems in fungi.</title>
        <authorList>
            <consortium name="DOE Joint Genome Institute"/>
            <person name="Kourist R."/>
            <person name="Kracht O."/>
            <person name="Bracharz F."/>
            <person name="Lipzen A."/>
            <person name="Nolan M."/>
            <person name="Ohm R."/>
            <person name="Grigoriev I."/>
            <person name="Sun S."/>
            <person name="Heitman J."/>
            <person name="Bruck T."/>
            <person name="Nowrousian M."/>
        </authorList>
    </citation>
    <scope>NUCLEOTIDE SEQUENCE [LARGE SCALE GENOMIC DNA]</scope>
    <source>
        <strain evidence="2 3">IBC0246</strain>
    </source>
</reference>
<keyword evidence="1" id="KW-1133">Transmembrane helix</keyword>
<keyword evidence="1" id="KW-0472">Membrane</keyword>
<evidence type="ECO:0000313" key="2">
    <source>
        <dbReference type="EMBL" id="KLT43497.1"/>
    </source>
</evidence>
<feature type="transmembrane region" description="Helical" evidence="1">
    <location>
        <begin position="28"/>
        <end position="49"/>
    </location>
</feature>
<keyword evidence="3" id="KW-1185">Reference proteome</keyword>
<evidence type="ECO:0000256" key="1">
    <source>
        <dbReference type="SAM" id="Phobius"/>
    </source>
</evidence>
<dbReference type="PANTHER" id="PTHR28254">
    <property type="entry name" value="CYTOCHROME B-C1 COMPLEX SUBUNIT 10"/>
    <property type="match status" value="1"/>
</dbReference>
<dbReference type="OrthoDB" id="2391627at2759"/>
<proteinExistence type="predicted"/>
<dbReference type="EMBL" id="KQ087194">
    <property type="protein sequence ID" value="KLT43497.1"/>
    <property type="molecule type" value="Genomic_DNA"/>
</dbReference>
<protein>
    <submittedName>
        <fullName evidence="2">Uncharacterized protein</fullName>
    </submittedName>
</protein>